<dbReference type="InterPro" id="IPR007634">
    <property type="entry name" value="RNA_pol_sigma_54_DNA-bd"/>
</dbReference>
<organism evidence="10 11">
    <name type="scientific">Priestia koreensis</name>
    <dbReference type="NCBI Taxonomy" id="284581"/>
    <lineage>
        <taxon>Bacteria</taxon>
        <taxon>Bacillati</taxon>
        <taxon>Bacillota</taxon>
        <taxon>Bacilli</taxon>
        <taxon>Bacillales</taxon>
        <taxon>Bacillaceae</taxon>
        <taxon>Priestia</taxon>
    </lineage>
</organism>
<dbReference type="AlphaFoldDB" id="A0A0M0KE75"/>
<dbReference type="GO" id="GO:0016779">
    <property type="term" value="F:nucleotidyltransferase activity"/>
    <property type="evidence" value="ECO:0007669"/>
    <property type="project" value="UniProtKB-KW"/>
</dbReference>
<evidence type="ECO:0000256" key="7">
    <source>
        <dbReference type="ARBA" id="ARBA00023125"/>
    </source>
</evidence>
<dbReference type="RefSeq" id="WP_053403569.1">
    <property type="nucleotide sequence ID" value="NZ_JAUKEN010000003.1"/>
</dbReference>
<dbReference type="InterPro" id="IPR007046">
    <property type="entry name" value="RNA_pol_sigma_54_core-bd"/>
</dbReference>
<evidence type="ECO:0000256" key="3">
    <source>
        <dbReference type="ARBA" id="ARBA00022679"/>
    </source>
</evidence>
<dbReference type="InterPro" id="IPR001387">
    <property type="entry name" value="Cro/C1-type_HTH"/>
</dbReference>
<dbReference type="Gene3D" id="1.10.10.1330">
    <property type="entry name" value="RNA polymerase sigma-54 factor, core-binding domain"/>
    <property type="match status" value="1"/>
</dbReference>
<comment type="similarity">
    <text evidence="1">Belongs to the sigma-54 factor family.</text>
</comment>
<keyword evidence="4" id="KW-0548">Nucleotidyltransferase</keyword>
<dbReference type="PROSITE" id="PS50943">
    <property type="entry name" value="HTH_CROC1"/>
    <property type="match status" value="1"/>
</dbReference>
<keyword evidence="3" id="KW-0808">Transferase</keyword>
<dbReference type="GO" id="GO:0000428">
    <property type="term" value="C:DNA-directed RNA polymerase complex"/>
    <property type="evidence" value="ECO:0007669"/>
    <property type="project" value="UniProtKB-KW"/>
</dbReference>
<dbReference type="Pfam" id="PF00309">
    <property type="entry name" value="Sigma54_AID"/>
    <property type="match status" value="1"/>
</dbReference>
<dbReference type="OrthoDB" id="9814402at2"/>
<dbReference type="NCBIfam" id="TIGR02395">
    <property type="entry name" value="rpoN_sigma"/>
    <property type="match status" value="1"/>
</dbReference>
<feature type="domain" description="HTH cro/C1-type" evidence="9">
    <location>
        <begin position="319"/>
        <end position="343"/>
    </location>
</feature>
<accession>A0A0M0KE75</accession>
<dbReference type="STRING" id="284581.AMD01_21885"/>
<gene>
    <name evidence="10" type="ORF">AMD01_21885</name>
</gene>
<dbReference type="PANTHER" id="PTHR32248">
    <property type="entry name" value="RNA POLYMERASE SIGMA-54 FACTOR"/>
    <property type="match status" value="1"/>
</dbReference>
<dbReference type="InterPro" id="IPR000394">
    <property type="entry name" value="RNA_pol_sigma_54"/>
</dbReference>
<proteinExistence type="inferred from homology"/>
<dbReference type="GO" id="GO:0003677">
    <property type="term" value="F:DNA binding"/>
    <property type="evidence" value="ECO:0007669"/>
    <property type="project" value="UniProtKB-KW"/>
</dbReference>
<sequence>MEVGLFQTQSLRVVMSKELSQAISLLQYSYTEILTFLQEQAMQNPLMDFQELGSTFLKSDRDSTKSSIEFDQLRDDYESLQEHLISQLHFLPVSSEEELIITYLIYSLNEYGYLDEEIEYVSEVLGKERELVKSSLKILQQLEPSGVGARSLSECLWIQLKRKHQETPLALQLLKDHFEAFALKKWEKLSRELHVTTKDIQGVNDQIIHLNPRPGLQYSNERHRYITPDFIVKKVADRYDVQMNAETDFTIRLNQQYMNVLAESRSTEAKAYLEDKQRELQWIMKSLHTRKRTLQLIMEGLLVEQEAFFSNGMAYMKPLTMKQLADKIGVHESTISRAIRNKYVETSFGTHEMNVFFNSRVSDEGRSSSSAQIKEAIQALITNENRQKPLSDQQLTKLLKEAYNMSVSRRTVAKYRDELHILPSSQRKVYVC</sequence>
<dbReference type="Pfam" id="PF04963">
    <property type="entry name" value="Sigma54_CBD"/>
    <property type="match status" value="1"/>
</dbReference>
<evidence type="ECO:0000256" key="6">
    <source>
        <dbReference type="ARBA" id="ARBA00023082"/>
    </source>
</evidence>
<keyword evidence="8" id="KW-0804">Transcription</keyword>
<dbReference type="PATRIC" id="fig|284581.3.peg.3225"/>
<evidence type="ECO:0000256" key="2">
    <source>
        <dbReference type="ARBA" id="ARBA00022478"/>
    </source>
</evidence>
<dbReference type="GO" id="GO:0016987">
    <property type="term" value="F:sigma factor activity"/>
    <property type="evidence" value="ECO:0007669"/>
    <property type="project" value="UniProtKB-KW"/>
</dbReference>
<dbReference type="GO" id="GO:0006352">
    <property type="term" value="P:DNA-templated transcription initiation"/>
    <property type="evidence" value="ECO:0007669"/>
    <property type="project" value="InterPro"/>
</dbReference>
<evidence type="ECO:0000256" key="8">
    <source>
        <dbReference type="ARBA" id="ARBA00023163"/>
    </source>
</evidence>
<evidence type="ECO:0000256" key="5">
    <source>
        <dbReference type="ARBA" id="ARBA00023015"/>
    </source>
</evidence>
<evidence type="ECO:0000256" key="1">
    <source>
        <dbReference type="ARBA" id="ARBA00008798"/>
    </source>
</evidence>
<evidence type="ECO:0000259" key="9">
    <source>
        <dbReference type="PROSITE" id="PS50943"/>
    </source>
</evidence>
<keyword evidence="11" id="KW-1185">Reference proteome</keyword>
<dbReference type="PANTHER" id="PTHR32248:SF4">
    <property type="entry name" value="RNA POLYMERASE SIGMA-54 FACTOR"/>
    <property type="match status" value="1"/>
</dbReference>
<dbReference type="PIRSF" id="PIRSF000774">
    <property type="entry name" value="RpoN"/>
    <property type="match status" value="1"/>
</dbReference>
<dbReference type="Pfam" id="PF04552">
    <property type="entry name" value="Sigma54_DBD"/>
    <property type="match status" value="1"/>
</dbReference>
<dbReference type="Gene3D" id="1.10.10.60">
    <property type="entry name" value="Homeodomain-like"/>
    <property type="match status" value="1"/>
</dbReference>
<keyword evidence="2" id="KW-0240">DNA-directed RNA polymerase</keyword>
<evidence type="ECO:0000313" key="10">
    <source>
        <dbReference type="EMBL" id="KOO37140.1"/>
    </source>
</evidence>
<dbReference type="PRINTS" id="PR00045">
    <property type="entry name" value="SIGMA54FCT"/>
</dbReference>
<dbReference type="Proteomes" id="UP000037558">
    <property type="component" value="Unassembled WGS sequence"/>
</dbReference>
<reference evidence="11" key="1">
    <citation type="submission" date="2015-08" db="EMBL/GenBank/DDBJ databases">
        <title>Fjat-14210 dsm16467.</title>
        <authorList>
            <person name="Liu B."/>
            <person name="Wang J."/>
            <person name="Zhu Y."/>
            <person name="Liu G."/>
            <person name="Chen Q."/>
            <person name="Chen Z."/>
            <person name="Lan J."/>
            <person name="Che J."/>
            <person name="Ge C."/>
            <person name="Shi H."/>
            <person name="Pan Z."/>
            <person name="Liu X."/>
        </authorList>
    </citation>
    <scope>NUCLEOTIDE SEQUENCE [LARGE SCALE GENOMIC DNA]</scope>
    <source>
        <strain evidence="11">DSM 16467</strain>
    </source>
</reference>
<dbReference type="PROSITE" id="PS50044">
    <property type="entry name" value="SIGMA54_3"/>
    <property type="match status" value="1"/>
</dbReference>
<keyword evidence="6" id="KW-0731">Sigma factor</keyword>
<protein>
    <recommendedName>
        <fullName evidence="9">HTH cro/C1-type domain-containing protein</fullName>
    </recommendedName>
</protein>
<dbReference type="PROSITE" id="PS00718">
    <property type="entry name" value="SIGMA54_2"/>
    <property type="match status" value="1"/>
</dbReference>
<keyword evidence="5" id="KW-0805">Transcription regulation</keyword>
<dbReference type="GO" id="GO:0001216">
    <property type="term" value="F:DNA-binding transcription activator activity"/>
    <property type="evidence" value="ECO:0007669"/>
    <property type="project" value="InterPro"/>
</dbReference>
<evidence type="ECO:0000313" key="11">
    <source>
        <dbReference type="Proteomes" id="UP000037558"/>
    </source>
</evidence>
<evidence type="ECO:0000256" key="4">
    <source>
        <dbReference type="ARBA" id="ARBA00022695"/>
    </source>
</evidence>
<dbReference type="EMBL" id="LILC01000037">
    <property type="protein sequence ID" value="KOO37140.1"/>
    <property type="molecule type" value="Genomic_DNA"/>
</dbReference>
<dbReference type="PROSITE" id="PS00717">
    <property type="entry name" value="SIGMA54_1"/>
    <property type="match status" value="1"/>
</dbReference>
<comment type="caution">
    <text evidence="10">The sequence shown here is derived from an EMBL/GenBank/DDBJ whole genome shotgun (WGS) entry which is preliminary data.</text>
</comment>
<dbReference type="InterPro" id="IPR038709">
    <property type="entry name" value="RpoN_core-bd_sf"/>
</dbReference>
<name>A0A0M0KE75_9BACI</name>
<keyword evidence="7" id="KW-0238">DNA-binding</keyword>